<evidence type="ECO:0000313" key="3">
    <source>
        <dbReference type="Proteomes" id="UP000006054"/>
    </source>
</evidence>
<feature type="domain" description="Nudix hydrolase" evidence="1">
    <location>
        <begin position="44"/>
        <end position="179"/>
    </location>
</feature>
<dbReference type="Proteomes" id="UP000006054">
    <property type="component" value="Chromosome"/>
</dbReference>
<evidence type="ECO:0000259" key="1">
    <source>
        <dbReference type="PROSITE" id="PS51462"/>
    </source>
</evidence>
<dbReference type="Pfam" id="PF00293">
    <property type="entry name" value="NUDIX"/>
    <property type="match status" value="1"/>
</dbReference>
<dbReference type="HOGENOM" id="CLU_101758_1_0_10"/>
<accession>I4AL01</accession>
<dbReference type="STRING" id="880071.Fleli_2259"/>
<dbReference type="CDD" id="cd03674">
    <property type="entry name" value="NUDIX_Hydrolase"/>
    <property type="match status" value="1"/>
</dbReference>
<dbReference type="InterPro" id="IPR015797">
    <property type="entry name" value="NUDIX_hydrolase-like_dom_sf"/>
</dbReference>
<dbReference type="PANTHER" id="PTHR43736:SF1">
    <property type="entry name" value="DIHYDRONEOPTERIN TRIPHOSPHATE DIPHOSPHATASE"/>
    <property type="match status" value="1"/>
</dbReference>
<reference evidence="3" key="1">
    <citation type="submission" date="2012-06" db="EMBL/GenBank/DDBJ databases">
        <title>The complete genome of Flexibacter litoralis DSM 6794.</title>
        <authorList>
            <person name="Lucas S."/>
            <person name="Copeland A."/>
            <person name="Lapidus A."/>
            <person name="Glavina del Rio T."/>
            <person name="Dalin E."/>
            <person name="Tice H."/>
            <person name="Bruce D."/>
            <person name="Goodwin L."/>
            <person name="Pitluck S."/>
            <person name="Peters L."/>
            <person name="Ovchinnikova G."/>
            <person name="Lu M."/>
            <person name="Kyrpides N."/>
            <person name="Mavromatis K."/>
            <person name="Ivanova N."/>
            <person name="Brettin T."/>
            <person name="Detter J.C."/>
            <person name="Han C."/>
            <person name="Larimer F."/>
            <person name="Land M."/>
            <person name="Hauser L."/>
            <person name="Markowitz V."/>
            <person name="Cheng J.-F."/>
            <person name="Hugenholtz P."/>
            <person name="Woyke T."/>
            <person name="Wu D."/>
            <person name="Spring S."/>
            <person name="Lang E."/>
            <person name="Kopitz M."/>
            <person name="Brambilla E."/>
            <person name="Klenk H.-P."/>
            <person name="Eisen J.A."/>
        </authorList>
    </citation>
    <scope>NUCLEOTIDE SEQUENCE [LARGE SCALE GENOMIC DNA]</scope>
    <source>
        <strain evidence="3">ATCC 23117 / DSM 6794 / NBRC 15988 / NCIMB 1366 / Sio-4</strain>
    </source>
</reference>
<protein>
    <submittedName>
        <fullName evidence="2">NTP pyrophosphohydrolase</fullName>
    </submittedName>
</protein>
<dbReference type="EMBL" id="CP003345">
    <property type="protein sequence ID" value="AFM04636.1"/>
    <property type="molecule type" value="Genomic_DNA"/>
</dbReference>
<sequence>MNKQPILDLLENYQTSFSEEIEFQKQIIDFLIQNDDFALRSNLIGQLTGSAWIVNRERTKVLLIHHKKLEKWLQIGGHIENTDQTIEETILREVKEESGIKNLNLLSSSIYDIDIHTIPQKKEIAEHLHFDIRLIIEADENETLIPQNEEILNIKWYSINEVQNLAKSTLSINQSMKRMTDKMAKFKS</sequence>
<dbReference type="OrthoDB" id="9787880at2"/>
<dbReference type="PROSITE" id="PS51462">
    <property type="entry name" value="NUDIX"/>
    <property type="match status" value="1"/>
</dbReference>
<dbReference type="Gene3D" id="3.90.79.10">
    <property type="entry name" value="Nucleoside Triphosphate Pyrophosphohydrolase"/>
    <property type="match status" value="1"/>
</dbReference>
<organism evidence="2 3">
    <name type="scientific">Bernardetia litoralis (strain ATCC 23117 / DSM 6794 / NBRC 15988 / NCIMB 1366 / Fx l1 / Sio-4)</name>
    <name type="common">Flexibacter litoralis</name>
    <dbReference type="NCBI Taxonomy" id="880071"/>
    <lineage>
        <taxon>Bacteria</taxon>
        <taxon>Pseudomonadati</taxon>
        <taxon>Bacteroidota</taxon>
        <taxon>Cytophagia</taxon>
        <taxon>Cytophagales</taxon>
        <taxon>Bernardetiaceae</taxon>
        <taxon>Bernardetia</taxon>
    </lineage>
</organism>
<gene>
    <name evidence="2" type="ordered locus">Fleli_2259</name>
</gene>
<evidence type="ECO:0000313" key="2">
    <source>
        <dbReference type="EMBL" id="AFM04636.1"/>
    </source>
</evidence>
<keyword evidence="2" id="KW-0378">Hydrolase</keyword>
<dbReference type="AlphaFoldDB" id="I4AL01"/>
<dbReference type="eggNOG" id="COG1051">
    <property type="taxonomic scope" value="Bacteria"/>
</dbReference>
<dbReference type="PANTHER" id="PTHR43736">
    <property type="entry name" value="ADP-RIBOSE PYROPHOSPHATASE"/>
    <property type="match status" value="1"/>
</dbReference>
<dbReference type="GO" id="GO:0016787">
    <property type="term" value="F:hydrolase activity"/>
    <property type="evidence" value="ECO:0007669"/>
    <property type="project" value="UniProtKB-KW"/>
</dbReference>
<proteinExistence type="predicted"/>
<dbReference type="KEGG" id="fli:Fleli_2259"/>
<dbReference type="InterPro" id="IPR000086">
    <property type="entry name" value="NUDIX_hydrolase_dom"/>
</dbReference>
<dbReference type="RefSeq" id="WP_014798082.1">
    <property type="nucleotide sequence ID" value="NC_018018.1"/>
</dbReference>
<dbReference type="SUPFAM" id="SSF55811">
    <property type="entry name" value="Nudix"/>
    <property type="match status" value="1"/>
</dbReference>
<keyword evidence="3" id="KW-1185">Reference proteome</keyword>
<name>I4AL01_BERLS</name>